<name>A0A5R9QIX6_9GAMM</name>
<accession>A0A5R9QIX6</accession>
<keyword evidence="3" id="KW-1185">Reference proteome</keyword>
<evidence type="ECO:0000313" key="2">
    <source>
        <dbReference type="EMBL" id="TLX65060.1"/>
    </source>
</evidence>
<protein>
    <submittedName>
        <fullName evidence="2">Uncharacterized protein</fullName>
    </submittedName>
</protein>
<sequence length="78" mass="7983">MDRPVIIAGQPFVLVVEPRQAPVTVIAGGRQGPPGPPGKNAPGSDGAPVISDDPDNQITQGTDGGLYVAPPAWDATQW</sequence>
<comment type="caution">
    <text evidence="2">The sequence shown here is derived from an EMBL/GenBank/DDBJ whole genome shotgun (WGS) entry which is preliminary data.</text>
</comment>
<evidence type="ECO:0000256" key="1">
    <source>
        <dbReference type="SAM" id="MobiDB-lite"/>
    </source>
</evidence>
<feature type="region of interest" description="Disordered" evidence="1">
    <location>
        <begin position="27"/>
        <end position="78"/>
    </location>
</feature>
<organism evidence="2 3">
    <name type="scientific">Stutzerimonas nosocomialis</name>
    <dbReference type="NCBI Taxonomy" id="1056496"/>
    <lineage>
        <taxon>Bacteria</taxon>
        <taxon>Pseudomonadati</taxon>
        <taxon>Pseudomonadota</taxon>
        <taxon>Gammaproteobacteria</taxon>
        <taxon>Pseudomonadales</taxon>
        <taxon>Pseudomonadaceae</taxon>
        <taxon>Stutzerimonas</taxon>
    </lineage>
</organism>
<dbReference type="AlphaFoldDB" id="A0A5R9QIX6"/>
<gene>
    <name evidence="2" type="ORF">DN820_01735</name>
</gene>
<dbReference type="EMBL" id="QLAG01000002">
    <property type="protein sequence ID" value="TLX65060.1"/>
    <property type="molecule type" value="Genomic_DNA"/>
</dbReference>
<proteinExistence type="predicted"/>
<reference evidence="2 3" key="1">
    <citation type="journal article" date="2017" name="Eur. J. Clin. Microbiol. Infect. Dis.">
        <title>Uncommonly isolated clinical Pseudomonas: identification and phylogenetic assignation.</title>
        <authorList>
            <person name="Mulet M."/>
            <person name="Gomila M."/>
            <person name="Ramirez A."/>
            <person name="Cardew S."/>
            <person name="Moore E.R."/>
            <person name="Lalucat J."/>
            <person name="Garcia-Valdes E."/>
        </authorList>
    </citation>
    <scope>NUCLEOTIDE SEQUENCE [LARGE SCALE GENOMIC DNA]</scope>
    <source>
        <strain evidence="2 3">SD129</strain>
    </source>
</reference>
<evidence type="ECO:0000313" key="3">
    <source>
        <dbReference type="Proteomes" id="UP000306753"/>
    </source>
</evidence>
<dbReference type="RefSeq" id="WP_138410728.1">
    <property type="nucleotide sequence ID" value="NZ_QLAG01000002.1"/>
</dbReference>
<dbReference type="Proteomes" id="UP000306753">
    <property type="component" value="Unassembled WGS sequence"/>
</dbReference>